<evidence type="ECO:0000313" key="1">
    <source>
        <dbReference type="EMBL" id="MPN31164.1"/>
    </source>
</evidence>
<name>A0A645H4A5_9ZZZZ</name>
<proteinExistence type="predicted"/>
<protein>
    <submittedName>
        <fullName evidence="1">Uncharacterized protein</fullName>
    </submittedName>
</protein>
<reference evidence="1" key="1">
    <citation type="submission" date="2019-08" db="EMBL/GenBank/DDBJ databases">
        <authorList>
            <person name="Kucharzyk K."/>
            <person name="Murdoch R.W."/>
            <person name="Higgins S."/>
            <person name="Loffler F."/>
        </authorList>
    </citation>
    <scope>NUCLEOTIDE SEQUENCE</scope>
</reference>
<dbReference type="AlphaFoldDB" id="A0A645H4A5"/>
<dbReference type="EMBL" id="VSSQ01082593">
    <property type="protein sequence ID" value="MPN31164.1"/>
    <property type="molecule type" value="Genomic_DNA"/>
</dbReference>
<accession>A0A645H4A5</accession>
<sequence length="136" mass="14824">MRAQLVAHQRHAGANEAAQVLAVCRDEIGGGCGTKIEYQARARSQLAATQHRQPAIKTKAFEVLIAIAHSSHLTRGDSTGDDNTESPLQSLDQLIGLFCFGKREYHAYRSERTGKAICEDDTRMDASFRCCGGKSS</sequence>
<comment type="caution">
    <text evidence="1">The sequence shown here is derived from an EMBL/GenBank/DDBJ whole genome shotgun (WGS) entry which is preliminary data.</text>
</comment>
<gene>
    <name evidence="1" type="ORF">SDC9_178638</name>
</gene>
<organism evidence="1">
    <name type="scientific">bioreactor metagenome</name>
    <dbReference type="NCBI Taxonomy" id="1076179"/>
    <lineage>
        <taxon>unclassified sequences</taxon>
        <taxon>metagenomes</taxon>
        <taxon>ecological metagenomes</taxon>
    </lineage>
</organism>